<gene>
    <name evidence="1" type="ORF">AS026_30385</name>
</gene>
<comment type="caution">
    <text evidence="1">The sequence shown here is derived from an EMBL/GenBank/DDBJ whole genome shotgun (WGS) entry which is preliminary data.</text>
</comment>
<dbReference type="AlphaFoldDB" id="A0A109K0E4"/>
<organism evidence="1 2">
    <name type="scientific">Rhizobium altiplani</name>
    <dbReference type="NCBI Taxonomy" id="1864509"/>
    <lineage>
        <taxon>Bacteria</taxon>
        <taxon>Pseudomonadati</taxon>
        <taxon>Pseudomonadota</taxon>
        <taxon>Alphaproteobacteria</taxon>
        <taxon>Hyphomicrobiales</taxon>
        <taxon>Rhizobiaceae</taxon>
        <taxon>Rhizobium/Agrobacterium group</taxon>
        <taxon>Rhizobium</taxon>
    </lineage>
</organism>
<dbReference type="RefSeq" id="WP_062368686.1">
    <property type="nucleotide sequence ID" value="NZ_LNCD01000021.1"/>
</dbReference>
<evidence type="ECO:0000313" key="2">
    <source>
        <dbReference type="Proteomes" id="UP000068164"/>
    </source>
</evidence>
<evidence type="ECO:0000313" key="1">
    <source>
        <dbReference type="EMBL" id="KWV58497.1"/>
    </source>
</evidence>
<keyword evidence="2" id="KW-1185">Reference proteome</keyword>
<sequence>MSHILHRFPNQKLINRVIESASWGLTRDDILNNIALYWLTGTDLSSGRLSSVSIFSVPFSSSFAECEAETRAARVAVVAMYRKCRRIYGLPVFSEVGL</sequence>
<accession>A0A109K0E4</accession>
<name>A0A109K0E4_9HYPH</name>
<proteinExistence type="predicted"/>
<protein>
    <submittedName>
        <fullName evidence="1">Uncharacterized protein</fullName>
    </submittedName>
</protein>
<dbReference type="EMBL" id="LNCD01000021">
    <property type="protein sequence ID" value="KWV58497.1"/>
    <property type="molecule type" value="Genomic_DNA"/>
</dbReference>
<reference evidence="1 2" key="1">
    <citation type="submission" date="2015-11" db="EMBL/GenBank/DDBJ databases">
        <title>Draft Genome Sequence of the Strain BR 10423 (Rhizobium sp.) isolated from nodules of Mimosa pudica.</title>
        <authorList>
            <person name="Barauna A.C."/>
            <person name="Zilli J.E."/>
            <person name="Simoes-Araujo J.L."/>
            <person name="Reis V.M."/>
            <person name="James E.K."/>
            <person name="Reis F.B.Jr."/>
            <person name="Rouws L.F."/>
            <person name="Passos S.R."/>
            <person name="Gois S.R."/>
        </authorList>
    </citation>
    <scope>NUCLEOTIDE SEQUENCE [LARGE SCALE GENOMIC DNA]</scope>
    <source>
        <strain evidence="1 2">BR10423</strain>
    </source>
</reference>
<dbReference type="Proteomes" id="UP000068164">
    <property type="component" value="Unassembled WGS sequence"/>
</dbReference>